<keyword evidence="2" id="KW-0378">Hydrolase</keyword>
<sequence>MQRMRVRHTTTYHYKRPVSFGEHRLMFRPRDSHDMRVMGTNLRIAPPPAETRWLHDVFSNSLAIVTFDRPAETLVFESTIDIAHYGASAEDFPVAPYARTYPFSYPAEEAPDLNRLVERHYVDGEHRVDAWAKAFVHEAEDPVDTVGLLRNITQAIHRDFRYEVRHAVGTRSPAKTLELGTGSCRDLALLMMEAARSLGFAARFVSGYLYDPALDTNGTGDQGLQGGGNTHAWVQIYLPGAGWVEFDPTNGKMGGGNLIRVAVARDPGQAIPLQGTFTGYPDDFQRMDVDVQVTTNVEGEG</sequence>
<name>A0A1G7RKL5_9PROT</name>
<accession>A0A1G7RKL5</accession>
<gene>
    <name evidence="2" type="ORF">SAMN05216241_105170</name>
</gene>
<dbReference type="STRING" id="1082479.SAMN05216241_105170"/>
<dbReference type="Proteomes" id="UP000199415">
    <property type="component" value="Unassembled WGS sequence"/>
</dbReference>
<dbReference type="Gene3D" id="3.10.620.30">
    <property type="match status" value="1"/>
</dbReference>
<dbReference type="InterPro" id="IPR002931">
    <property type="entry name" value="Transglutaminase-like"/>
</dbReference>
<feature type="domain" description="Transglutaminase-like" evidence="1">
    <location>
        <begin position="176"/>
        <end position="250"/>
    </location>
</feature>
<evidence type="ECO:0000259" key="1">
    <source>
        <dbReference type="SMART" id="SM00460"/>
    </source>
</evidence>
<reference evidence="2 3" key="1">
    <citation type="submission" date="2016-10" db="EMBL/GenBank/DDBJ databases">
        <authorList>
            <person name="de Groot N.N."/>
        </authorList>
    </citation>
    <scope>NUCLEOTIDE SEQUENCE [LARGE SCALE GENOMIC DNA]</scope>
    <source>
        <strain evidence="2 3">DSM 25584</strain>
    </source>
</reference>
<dbReference type="Pfam" id="PF01841">
    <property type="entry name" value="Transglut_core"/>
    <property type="match status" value="1"/>
</dbReference>
<proteinExistence type="predicted"/>
<dbReference type="InterPro" id="IPR013589">
    <property type="entry name" value="Bac_transglu_N"/>
</dbReference>
<dbReference type="OrthoDB" id="9804023at2"/>
<dbReference type="PANTHER" id="PTHR33490">
    <property type="entry name" value="BLR5614 PROTEIN-RELATED"/>
    <property type="match status" value="1"/>
</dbReference>
<dbReference type="InterPro" id="IPR038765">
    <property type="entry name" value="Papain-like_cys_pep_sf"/>
</dbReference>
<dbReference type="SMART" id="SM00460">
    <property type="entry name" value="TGc"/>
    <property type="match status" value="1"/>
</dbReference>
<protein>
    <submittedName>
        <fullName evidence="2">Transglutaminase-like enzyme, putative cysteine protease</fullName>
    </submittedName>
</protein>
<evidence type="ECO:0000313" key="3">
    <source>
        <dbReference type="Proteomes" id="UP000199415"/>
    </source>
</evidence>
<dbReference type="RefSeq" id="WP_090019808.1">
    <property type="nucleotide sequence ID" value="NZ_FNCE01000005.1"/>
</dbReference>
<evidence type="ECO:0000313" key="2">
    <source>
        <dbReference type="EMBL" id="SDG11263.1"/>
    </source>
</evidence>
<keyword evidence="3" id="KW-1185">Reference proteome</keyword>
<dbReference type="GO" id="GO:0008233">
    <property type="term" value="F:peptidase activity"/>
    <property type="evidence" value="ECO:0007669"/>
    <property type="project" value="UniProtKB-KW"/>
</dbReference>
<dbReference type="PANTHER" id="PTHR33490:SF1">
    <property type="entry name" value="SLL1233 PROTEIN"/>
    <property type="match status" value="1"/>
</dbReference>
<dbReference type="EMBL" id="FNCE01000005">
    <property type="protein sequence ID" value="SDG11263.1"/>
    <property type="molecule type" value="Genomic_DNA"/>
</dbReference>
<dbReference type="GO" id="GO:0006508">
    <property type="term" value="P:proteolysis"/>
    <property type="evidence" value="ECO:0007669"/>
    <property type="project" value="UniProtKB-KW"/>
</dbReference>
<dbReference type="AlphaFoldDB" id="A0A1G7RKL5"/>
<dbReference type="Pfam" id="PF08379">
    <property type="entry name" value="Bact_transglu_N"/>
    <property type="match status" value="1"/>
</dbReference>
<dbReference type="SUPFAM" id="SSF54001">
    <property type="entry name" value="Cysteine proteinases"/>
    <property type="match status" value="1"/>
</dbReference>
<keyword evidence="2" id="KW-0645">Protease</keyword>
<organism evidence="2 3">
    <name type="scientific">Limimonas halophila</name>
    <dbReference type="NCBI Taxonomy" id="1082479"/>
    <lineage>
        <taxon>Bacteria</taxon>
        <taxon>Pseudomonadati</taxon>
        <taxon>Pseudomonadota</taxon>
        <taxon>Alphaproteobacteria</taxon>
        <taxon>Rhodospirillales</taxon>
        <taxon>Rhodovibrionaceae</taxon>
        <taxon>Limimonas</taxon>
    </lineage>
</organism>